<dbReference type="Gene3D" id="2.60.120.200">
    <property type="match status" value="2"/>
</dbReference>
<dbReference type="InterPro" id="IPR013320">
    <property type="entry name" value="ConA-like_dom_sf"/>
</dbReference>
<feature type="signal peptide" evidence="1">
    <location>
        <begin position="1"/>
        <end position="24"/>
    </location>
</feature>
<sequence length="533" mass="57244">MRSSPFISRIAVFLFPSFFLVANAQSVSGGAYYPGNGAPAAGTYKLIDDYNPAIFFNKFNFYNDYDPTYGHVQYVNKQTAQQNRYATVSNGNKSALISVDTTNKWPNGGPGRPAVRLISDNTYTHGLFILDVAHMPTGCGTWPAYWLLGPNWPYTGEFDIIEGTATFETSNCDTSVNGNSGCGSLLNGSLIANNYGAGLNSNGGGVYATEWTSNFVKTWFFPRGSVPASITNGAPDVTTFGTPTVNQQGPGCKIDDHFVNMSIIINTDFCGAWAGNVYAYFPDCPQDPSAPSSIDACVNFVGNNPSYFTQAYWEINSIKVYQMPQGAQPTSSYSTSQSSAAPMSSTNTVPLGMGQTSSSILSSYSYTGPLTSKSSSTTGSAPTAVATPAICPGSNNTVWTDYNSVQWNVHYGADYSGPAQGPLYTNSFEACLELCDGQSGCTAVGYLGGNGAGTCYTKSGSGSWNYDGTTFGARKVGADVYIDVRFSTASIIYKFTNLSRSERHLLHRLKVAYVCDLLRFRLLARRLRFDPGP</sequence>
<dbReference type="PROSITE" id="PS51762">
    <property type="entry name" value="GH16_2"/>
    <property type="match status" value="1"/>
</dbReference>
<dbReference type="InParanoid" id="A0A1V8SF92"/>
<dbReference type="EMBL" id="NAJO01000051">
    <property type="protein sequence ID" value="OQN97749.1"/>
    <property type="molecule type" value="Genomic_DNA"/>
</dbReference>
<gene>
    <name evidence="3" type="ORF">B0A48_16070</name>
</gene>
<dbReference type="Pfam" id="PF26113">
    <property type="entry name" value="GH16_XgeA"/>
    <property type="match status" value="2"/>
</dbReference>
<comment type="caution">
    <text evidence="3">The sequence shown here is derived from an EMBL/GenBank/DDBJ whole genome shotgun (WGS) entry which is preliminary data.</text>
</comment>
<feature type="domain" description="GH16" evidence="2">
    <location>
        <begin position="26"/>
        <end position="326"/>
    </location>
</feature>
<dbReference type="GO" id="GO:0004553">
    <property type="term" value="F:hydrolase activity, hydrolyzing O-glycosyl compounds"/>
    <property type="evidence" value="ECO:0007669"/>
    <property type="project" value="InterPro"/>
</dbReference>
<dbReference type="Proteomes" id="UP000192596">
    <property type="component" value="Unassembled WGS sequence"/>
</dbReference>
<dbReference type="PANTHER" id="PTHR10963">
    <property type="entry name" value="GLYCOSYL HYDROLASE-RELATED"/>
    <property type="match status" value="1"/>
</dbReference>
<dbReference type="GO" id="GO:0009251">
    <property type="term" value="P:glucan catabolic process"/>
    <property type="evidence" value="ECO:0007669"/>
    <property type="project" value="TreeGrafter"/>
</dbReference>
<organism evidence="3 4">
    <name type="scientific">Cryoendolithus antarcticus</name>
    <dbReference type="NCBI Taxonomy" id="1507870"/>
    <lineage>
        <taxon>Eukaryota</taxon>
        <taxon>Fungi</taxon>
        <taxon>Dikarya</taxon>
        <taxon>Ascomycota</taxon>
        <taxon>Pezizomycotina</taxon>
        <taxon>Dothideomycetes</taxon>
        <taxon>Dothideomycetidae</taxon>
        <taxon>Cladosporiales</taxon>
        <taxon>Cladosporiaceae</taxon>
        <taxon>Cryoendolithus</taxon>
    </lineage>
</organism>
<protein>
    <recommendedName>
        <fullName evidence="2">GH16 domain-containing protein</fullName>
    </recommendedName>
</protein>
<dbReference type="PANTHER" id="PTHR10963:SF24">
    <property type="entry name" value="GLYCOSIDASE C21B10.07-RELATED"/>
    <property type="match status" value="1"/>
</dbReference>
<reference evidence="4" key="1">
    <citation type="submission" date="2017-03" db="EMBL/GenBank/DDBJ databases">
        <title>Genomes of endolithic fungi from Antarctica.</title>
        <authorList>
            <person name="Coleine C."/>
            <person name="Masonjones S."/>
            <person name="Stajich J.E."/>
        </authorList>
    </citation>
    <scope>NUCLEOTIDE SEQUENCE [LARGE SCALE GENOMIC DNA]</scope>
    <source>
        <strain evidence="4">CCFEE 5527</strain>
    </source>
</reference>
<feature type="chain" id="PRO_5012754342" description="GH16 domain-containing protein" evidence="1">
    <location>
        <begin position="25"/>
        <end position="533"/>
    </location>
</feature>
<dbReference type="InterPro" id="IPR000757">
    <property type="entry name" value="Beta-glucanase-like"/>
</dbReference>
<dbReference type="AlphaFoldDB" id="A0A1V8SF92"/>
<keyword evidence="1" id="KW-0732">Signal</keyword>
<dbReference type="CDD" id="cd02181">
    <property type="entry name" value="GH16_fungal_Lam16A_glucanase"/>
    <property type="match status" value="1"/>
</dbReference>
<name>A0A1V8SF92_9PEZI</name>
<evidence type="ECO:0000313" key="3">
    <source>
        <dbReference type="EMBL" id="OQN97749.1"/>
    </source>
</evidence>
<evidence type="ECO:0000259" key="2">
    <source>
        <dbReference type="PROSITE" id="PS51762"/>
    </source>
</evidence>
<proteinExistence type="predicted"/>
<dbReference type="Gene3D" id="3.50.4.10">
    <property type="entry name" value="Hepatocyte Growth Factor"/>
    <property type="match status" value="1"/>
</dbReference>
<accession>A0A1V8SF92</accession>
<evidence type="ECO:0000313" key="4">
    <source>
        <dbReference type="Proteomes" id="UP000192596"/>
    </source>
</evidence>
<dbReference type="OrthoDB" id="192832at2759"/>
<dbReference type="InterPro" id="IPR050546">
    <property type="entry name" value="Glycosyl_Hydrlase_16"/>
</dbReference>
<evidence type="ECO:0000256" key="1">
    <source>
        <dbReference type="SAM" id="SignalP"/>
    </source>
</evidence>
<dbReference type="SUPFAM" id="SSF49899">
    <property type="entry name" value="Concanavalin A-like lectins/glucanases"/>
    <property type="match status" value="2"/>
</dbReference>
<keyword evidence="4" id="KW-1185">Reference proteome</keyword>
<dbReference type="STRING" id="1507870.A0A1V8SF92"/>